<evidence type="ECO:0000313" key="3">
    <source>
        <dbReference type="Proteomes" id="UP000002280"/>
    </source>
</evidence>
<dbReference type="Gene3D" id="6.10.140.140">
    <property type="match status" value="1"/>
</dbReference>
<dbReference type="PANTHER" id="PTHR23232:SF117">
    <property type="entry name" value="KRAB DOMAIN-CONTAINING PROTEIN"/>
    <property type="match status" value="1"/>
</dbReference>
<dbReference type="Ensembl" id="ENSMODT00000030009.2">
    <property type="protein sequence ID" value="ENSMODP00000028427.2"/>
    <property type="gene ID" value="ENSMODG00000001573.3"/>
</dbReference>
<dbReference type="SMART" id="SM00349">
    <property type="entry name" value="KRAB"/>
    <property type="match status" value="1"/>
</dbReference>
<sequence length="192" mass="22161">LQTRRAELHEMGLIQQTVHRLAQEETPEPEAMRLPSQELITFKDVVLDFTKEESYLLDCSYKDLCMEVMLENVQNLLSVGLAVPRENFITSLQKGESPWLPEKKGQWSFYKEAETNFEVKEIFDSLILTIMNVNNVESLLDVALKFDNTREFTLDLKVINVHNVEGLSQIRTLSEYQNLKLSGNLPIGKWLS</sequence>
<organism evidence="2 3">
    <name type="scientific">Monodelphis domestica</name>
    <name type="common">Gray short-tailed opossum</name>
    <dbReference type="NCBI Taxonomy" id="13616"/>
    <lineage>
        <taxon>Eukaryota</taxon>
        <taxon>Metazoa</taxon>
        <taxon>Chordata</taxon>
        <taxon>Craniata</taxon>
        <taxon>Vertebrata</taxon>
        <taxon>Euteleostomi</taxon>
        <taxon>Mammalia</taxon>
        <taxon>Metatheria</taxon>
        <taxon>Didelphimorphia</taxon>
        <taxon>Didelphidae</taxon>
        <taxon>Monodelphis</taxon>
    </lineage>
</organism>
<keyword evidence="3" id="KW-1185">Reference proteome</keyword>
<dbReference type="AlphaFoldDB" id="F7ACM7"/>
<dbReference type="CDD" id="cd07765">
    <property type="entry name" value="KRAB_A-box"/>
    <property type="match status" value="1"/>
</dbReference>
<dbReference type="GeneTree" id="ENSGT00950000183169"/>
<dbReference type="PROSITE" id="PS50805">
    <property type="entry name" value="KRAB"/>
    <property type="match status" value="1"/>
</dbReference>
<dbReference type="Proteomes" id="UP000002280">
    <property type="component" value="Chromosome 1"/>
</dbReference>
<dbReference type="InParanoid" id="F7ACM7"/>
<dbReference type="InterPro" id="IPR050169">
    <property type="entry name" value="Krueppel_C2H2_ZnF"/>
</dbReference>
<dbReference type="InterPro" id="IPR036051">
    <property type="entry name" value="KRAB_dom_sf"/>
</dbReference>
<accession>F7ACM7</accession>
<dbReference type="InterPro" id="IPR001909">
    <property type="entry name" value="KRAB"/>
</dbReference>
<protein>
    <recommendedName>
        <fullName evidence="1">KRAB domain-containing protein</fullName>
    </recommendedName>
</protein>
<reference evidence="2" key="3">
    <citation type="submission" date="2025-09" db="UniProtKB">
        <authorList>
            <consortium name="Ensembl"/>
        </authorList>
    </citation>
    <scope>IDENTIFICATION</scope>
</reference>
<dbReference type="GO" id="GO:0006355">
    <property type="term" value="P:regulation of DNA-templated transcription"/>
    <property type="evidence" value="ECO:0007669"/>
    <property type="project" value="InterPro"/>
</dbReference>
<dbReference type="Pfam" id="PF01352">
    <property type="entry name" value="KRAB"/>
    <property type="match status" value="1"/>
</dbReference>
<proteinExistence type="predicted"/>
<feature type="domain" description="KRAB" evidence="1">
    <location>
        <begin position="40"/>
        <end position="111"/>
    </location>
</feature>
<dbReference type="SUPFAM" id="SSF109640">
    <property type="entry name" value="KRAB domain (Kruppel-associated box)"/>
    <property type="match status" value="1"/>
</dbReference>
<dbReference type="PANTHER" id="PTHR23232">
    <property type="entry name" value="KRAB DOMAIN C2H2 ZINC FINGER"/>
    <property type="match status" value="1"/>
</dbReference>
<reference evidence="2" key="2">
    <citation type="submission" date="2025-08" db="UniProtKB">
        <authorList>
            <consortium name="Ensembl"/>
        </authorList>
    </citation>
    <scope>IDENTIFICATION</scope>
</reference>
<evidence type="ECO:0000259" key="1">
    <source>
        <dbReference type="PROSITE" id="PS50805"/>
    </source>
</evidence>
<dbReference type="STRING" id="13616.ENSMODP00000028427"/>
<evidence type="ECO:0000313" key="2">
    <source>
        <dbReference type="Ensembl" id="ENSMODP00000028427.2"/>
    </source>
</evidence>
<name>F7ACM7_MONDO</name>
<reference evidence="2 3" key="1">
    <citation type="journal article" date="2007" name="Nature">
        <title>Genome of the marsupial Monodelphis domestica reveals innovation in non-coding sequences.</title>
        <authorList>
            <person name="Mikkelsen T.S."/>
            <person name="Wakefield M.J."/>
            <person name="Aken B."/>
            <person name="Amemiya C.T."/>
            <person name="Chang J.L."/>
            <person name="Duke S."/>
            <person name="Garber M."/>
            <person name="Gentles A.J."/>
            <person name="Goodstadt L."/>
            <person name="Heger A."/>
            <person name="Jurka J."/>
            <person name="Kamal M."/>
            <person name="Mauceli E."/>
            <person name="Searle S.M."/>
            <person name="Sharpe T."/>
            <person name="Baker M.L."/>
            <person name="Batzer M.A."/>
            <person name="Benos P.V."/>
            <person name="Belov K."/>
            <person name="Clamp M."/>
            <person name="Cook A."/>
            <person name="Cuff J."/>
            <person name="Das R."/>
            <person name="Davidow L."/>
            <person name="Deakin J.E."/>
            <person name="Fazzari M.J."/>
            <person name="Glass J.L."/>
            <person name="Grabherr M."/>
            <person name="Greally J.M."/>
            <person name="Gu W."/>
            <person name="Hore T.A."/>
            <person name="Huttley G.A."/>
            <person name="Kleber M."/>
            <person name="Jirtle R.L."/>
            <person name="Koina E."/>
            <person name="Lee J.T."/>
            <person name="Mahony S."/>
            <person name="Marra M.A."/>
            <person name="Miller R.D."/>
            <person name="Nicholls R.D."/>
            <person name="Oda M."/>
            <person name="Papenfuss A.T."/>
            <person name="Parra Z.E."/>
            <person name="Pollock D.D."/>
            <person name="Ray D.A."/>
            <person name="Schein J.E."/>
            <person name="Speed T.P."/>
            <person name="Thompson K."/>
            <person name="VandeBerg J.L."/>
            <person name="Wade C.M."/>
            <person name="Walker J.A."/>
            <person name="Waters P.D."/>
            <person name="Webber C."/>
            <person name="Weidman J.R."/>
            <person name="Xie X."/>
            <person name="Zody M.C."/>
            <person name="Baldwin J."/>
            <person name="Abdouelleil A."/>
            <person name="Abdulkadir J."/>
            <person name="Abebe A."/>
            <person name="Abera B."/>
            <person name="Abreu J."/>
            <person name="Acer S.C."/>
            <person name="Aftuck L."/>
            <person name="Alexander A."/>
            <person name="An P."/>
            <person name="Anderson E."/>
            <person name="Anderson S."/>
            <person name="Arachi H."/>
            <person name="Azer M."/>
            <person name="Bachantsang P."/>
            <person name="Barry A."/>
            <person name="Bayul T."/>
            <person name="Berlin A."/>
            <person name="Bessette D."/>
            <person name="Bloom T."/>
            <person name="Bloom T."/>
            <person name="Boguslavskiy L."/>
            <person name="Bonnet C."/>
            <person name="Boukhgalter B."/>
            <person name="Bourzgui I."/>
            <person name="Brown A."/>
            <person name="Cahill P."/>
            <person name="Channer S."/>
            <person name="Cheshatsang Y."/>
            <person name="Chuda L."/>
            <person name="Citroen M."/>
            <person name="Collymore A."/>
            <person name="Cooke P."/>
            <person name="Costello M."/>
            <person name="D'Aco K."/>
            <person name="Daza R."/>
            <person name="De Haan G."/>
            <person name="DeGray S."/>
            <person name="DeMaso C."/>
            <person name="Dhargay N."/>
            <person name="Dooley K."/>
            <person name="Dooley E."/>
            <person name="Doricent M."/>
            <person name="Dorje P."/>
            <person name="Dorjee K."/>
            <person name="Dupes A."/>
            <person name="Elong R."/>
            <person name="Falk J."/>
            <person name="Farina A."/>
            <person name="Faro S."/>
            <person name="Ferguson D."/>
            <person name="Fisher S."/>
            <person name="Foley C.D."/>
            <person name="Franke A."/>
            <person name="Friedrich D."/>
            <person name="Gadbois L."/>
            <person name="Gearin G."/>
            <person name="Gearin C.R."/>
            <person name="Giannoukos G."/>
            <person name="Goode T."/>
            <person name="Graham J."/>
            <person name="Grandbois E."/>
            <person name="Grewal S."/>
            <person name="Gyaltsen K."/>
            <person name="Hafez N."/>
            <person name="Hagos B."/>
            <person name="Hall J."/>
            <person name="Henson C."/>
            <person name="Hollinger A."/>
            <person name="Honan T."/>
            <person name="Huard M.D."/>
            <person name="Hughes L."/>
            <person name="Hurhula B."/>
            <person name="Husby M.E."/>
            <person name="Kamat A."/>
            <person name="Kanga B."/>
            <person name="Kashin S."/>
            <person name="Khazanovich D."/>
            <person name="Kisner P."/>
            <person name="Lance K."/>
            <person name="Lara M."/>
            <person name="Lee W."/>
            <person name="Lennon N."/>
            <person name="Letendre F."/>
            <person name="LeVine R."/>
            <person name="Lipovsky A."/>
            <person name="Liu X."/>
            <person name="Liu J."/>
            <person name="Liu S."/>
            <person name="Lokyitsang T."/>
            <person name="Lokyitsang Y."/>
            <person name="Lubonja R."/>
            <person name="Lui A."/>
            <person name="MacDonald P."/>
            <person name="Magnisalis V."/>
            <person name="Maru K."/>
            <person name="Matthews C."/>
            <person name="McCusker W."/>
            <person name="McDonough S."/>
            <person name="Mehta T."/>
            <person name="Meldrim J."/>
            <person name="Meneus L."/>
            <person name="Mihai O."/>
            <person name="Mihalev A."/>
            <person name="Mihova T."/>
            <person name="Mittelman R."/>
            <person name="Mlenga V."/>
            <person name="Montmayeur A."/>
            <person name="Mulrain L."/>
            <person name="Navidi A."/>
            <person name="Naylor J."/>
            <person name="Negash T."/>
            <person name="Nguyen T."/>
            <person name="Nguyen N."/>
            <person name="Nicol R."/>
            <person name="Norbu C."/>
            <person name="Norbu N."/>
            <person name="Novod N."/>
            <person name="O'Neill B."/>
            <person name="Osman S."/>
            <person name="Markiewicz E."/>
            <person name="Oyono O.L."/>
            <person name="Patti C."/>
            <person name="Phunkhang P."/>
            <person name="Pierre F."/>
            <person name="Priest M."/>
            <person name="Raghuraman S."/>
            <person name="Rege F."/>
            <person name="Reyes R."/>
            <person name="Rise C."/>
            <person name="Rogov P."/>
            <person name="Ross K."/>
            <person name="Ryan E."/>
            <person name="Settipalli S."/>
            <person name="Shea T."/>
            <person name="Sherpa N."/>
            <person name="Shi L."/>
            <person name="Shih D."/>
            <person name="Sparrow T."/>
            <person name="Spaulding J."/>
            <person name="Stalker J."/>
            <person name="Stange-Thomann N."/>
            <person name="Stavropoulos S."/>
            <person name="Stone C."/>
            <person name="Strader C."/>
            <person name="Tesfaye S."/>
            <person name="Thomson T."/>
            <person name="Thoulutsang Y."/>
            <person name="Thoulutsang D."/>
            <person name="Topham K."/>
            <person name="Topping I."/>
            <person name="Tsamla T."/>
            <person name="Vassiliev H."/>
            <person name="Vo A."/>
            <person name="Wangchuk T."/>
            <person name="Wangdi T."/>
            <person name="Weiand M."/>
            <person name="Wilkinson J."/>
            <person name="Wilson A."/>
            <person name="Yadav S."/>
            <person name="Young G."/>
            <person name="Yu Q."/>
            <person name="Zembek L."/>
            <person name="Zhong D."/>
            <person name="Zimmer A."/>
            <person name="Zwirko Z."/>
            <person name="Jaffe D.B."/>
            <person name="Alvarez P."/>
            <person name="Brockman W."/>
            <person name="Butler J."/>
            <person name="Chin C."/>
            <person name="Gnerre S."/>
            <person name="MacCallum I."/>
            <person name="Graves J.A."/>
            <person name="Ponting C.P."/>
            <person name="Breen M."/>
            <person name="Samollow P.B."/>
            <person name="Lander E.S."/>
            <person name="Lindblad-Toh K."/>
        </authorList>
    </citation>
    <scope>NUCLEOTIDE SEQUENCE [LARGE SCALE GENOMIC DNA]</scope>
</reference>